<keyword evidence="1" id="KW-0328">Glycosyltransferase</keyword>
<dbReference type="Proteomes" id="UP000045051">
    <property type="component" value="Unassembled WGS sequence"/>
</dbReference>
<name>A0A0B7HYA0_9FLAO</name>
<evidence type="ECO:0000313" key="4">
    <source>
        <dbReference type="EMBL" id="CEN44390.1"/>
    </source>
</evidence>
<gene>
    <name evidence="4" type="ORF">CCAND38_180018</name>
</gene>
<dbReference type="PANTHER" id="PTHR22916:SF51">
    <property type="entry name" value="GLYCOSYLTRANSFERASE EPSH-RELATED"/>
    <property type="match status" value="1"/>
</dbReference>
<dbReference type="CDD" id="cd00761">
    <property type="entry name" value="Glyco_tranf_GTA_type"/>
    <property type="match status" value="1"/>
</dbReference>
<evidence type="ECO:0000259" key="3">
    <source>
        <dbReference type="Pfam" id="PF00535"/>
    </source>
</evidence>
<dbReference type="RefSeq" id="WP_042343612.1">
    <property type="nucleotide sequence ID" value="NZ_CDOH01000109.1"/>
</dbReference>
<evidence type="ECO:0000256" key="2">
    <source>
        <dbReference type="ARBA" id="ARBA00022679"/>
    </source>
</evidence>
<dbReference type="Gene3D" id="3.90.550.10">
    <property type="entry name" value="Spore Coat Polysaccharide Biosynthesis Protein SpsA, Chain A"/>
    <property type="match status" value="1"/>
</dbReference>
<protein>
    <submittedName>
        <fullName evidence="4">Glycosyltransferase, group 2 family protein</fullName>
    </submittedName>
</protein>
<evidence type="ECO:0000313" key="5">
    <source>
        <dbReference type="Proteomes" id="UP000045051"/>
    </source>
</evidence>
<dbReference type="InterPro" id="IPR001173">
    <property type="entry name" value="Glyco_trans_2-like"/>
</dbReference>
<proteinExistence type="predicted"/>
<feature type="domain" description="Glycosyltransferase 2-like" evidence="3">
    <location>
        <begin position="9"/>
        <end position="171"/>
    </location>
</feature>
<dbReference type="InterPro" id="IPR029044">
    <property type="entry name" value="Nucleotide-diphossugar_trans"/>
</dbReference>
<evidence type="ECO:0000256" key="1">
    <source>
        <dbReference type="ARBA" id="ARBA00022676"/>
    </source>
</evidence>
<dbReference type="Pfam" id="PF00535">
    <property type="entry name" value="Glycos_transf_2"/>
    <property type="match status" value="1"/>
</dbReference>
<keyword evidence="2 4" id="KW-0808">Transferase</keyword>
<reference evidence="4 5" key="1">
    <citation type="submission" date="2015-01" db="EMBL/GenBank/DDBJ databases">
        <authorList>
            <person name="MANFREDI Pablo"/>
        </authorList>
    </citation>
    <scope>NUCLEOTIDE SEQUENCE [LARGE SCALE GENOMIC DNA]</scope>
    <source>
        <strain evidence="4 5">CcD38</strain>
    </source>
</reference>
<dbReference type="AlphaFoldDB" id="A0A0B7HYA0"/>
<dbReference type="GO" id="GO:0016758">
    <property type="term" value="F:hexosyltransferase activity"/>
    <property type="evidence" value="ECO:0007669"/>
    <property type="project" value="UniProtKB-ARBA"/>
</dbReference>
<dbReference type="EMBL" id="CDOI01000090">
    <property type="protein sequence ID" value="CEN44390.1"/>
    <property type="molecule type" value="Genomic_DNA"/>
</dbReference>
<dbReference type="SUPFAM" id="SSF53448">
    <property type="entry name" value="Nucleotide-diphospho-sugar transferases"/>
    <property type="match status" value="1"/>
</dbReference>
<sequence>MLENKYKISVIVPVYKAEKFVQRCVYSLLNQDLDRVEFIFINDGTPDKSFQIIRQITSQSHRNGDVVLLENKKNIGIAQTRRKGMLEATGKYVIQIDSDDWVEPTMLSSLYAKIEEEGSDVVVCDYYISYKTTERYMREEYKKDIEYNIKNMMLGNLHPSFCTTLIRRAFYMENDLIPTGEINMGEDIETMLRLFSLTSKVSYLPKAFLHYTQYNTLSLTKTMGESSINDAIVFISKLEDFVRKSEINYEQEFCSMIVFYKKVFTLNKRYTKYFYTIYPEANKFKYIFMYKSYGLPQKIAMSFMLIKMPFVTRAIYKTHMWIRKKIRS</sequence>
<keyword evidence="5" id="KW-1185">Reference proteome</keyword>
<dbReference type="PANTHER" id="PTHR22916">
    <property type="entry name" value="GLYCOSYLTRANSFERASE"/>
    <property type="match status" value="1"/>
</dbReference>
<organism evidence="4 5">
    <name type="scientific">Capnocytophaga canis</name>
    <dbReference type="NCBI Taxonomy" id="1848903"/>
    <lineage>
        <taxon>Bacteria</taxon>
        <taxon>Pseudomonadati</taxon>
        <taxon>Bacteroidota</taxon>
        <taxon>Flavobacteriia</taxon>
        <taxon>Flavobacteriales</taxon>
        <taxon>Flavobacteriaceae</taxon>
        <taxon>Capnocytophaga</taxon>
    </lineage>
</organism>
<accession>A0A0B7HYA0</accession>